<dbReference type="GO" id="GO:0005737">
    <property type="term" value="C:cytoplasm"/>
    <property type="evidence" value="ECO:0007669"/>
    <property type="project" value="TreeGrafter"/>
</dbReference>
<comment type="pathway">
    <text evidence="2">Siderophore biosynthesis.</text>
</comment>
<dbReference type="InterPro" id="IPR045851">
    <property type="entry name" value="AMP-bd_C_sf"/>
</dbReference>
<dbReference type="InterPro" id="IPR029479">
    <property type="entry name" value="Nitroreductase"/>
</dbReference>
<dbReference type="Pfam" id="PF00881">
    <property type="entry name" value="Nitroreductase"/>
    <property type="match status" value="1"/>
</dbReference>
<dbReference type="EMBL" id="JH651384">
    <property type="protein sequence ID" value="EIJ36858.1"/>
    <property type="molecule type" value="Genomic_DNA"/>
</dbReference>
<dbReference type="Pfam" id="PF00550">
    <property type="entry name" value="PP-binding"/>
    <property type="match status" value="2"/>
</dbReference>
<dbReference type="Gene3D" id="3.30.300.30">
    <property type="match status" value="2"/>
</dbReference>
<dbReference type="Proteomes" id="UP000005317">
    <property type="component" value="Unassembled WGS sequence"/>
</dbReference>
<dbReference type="Gene3D" id="1.10.1200.10">
    <property type="entry name" value="ACP-like"/>
    <property type="match status" value="2"/>
</dbReference>
<dbReference type="Gene3D" id="2.30.38.10">
    <property type="entry name" value="Luciferase, Domain 3"/>
    <property type="match status" value="1"/>
</dbReference>
<evidence type="ECO:0000256" key="1">
    <source>
        <dbReference type="ARBA" id="ARBA00001957"/>
    </source>
</evidence>
<dbReference type="InterPro" id="IPR023213">
    <property type="entry name" value="CAT-like_dom_sf"/>
</dbReference>
<feature type="domain" description="Carrier" evidence="7">
    <location>
        <begin position="607"/>
        <end position="681"/>
    </location>
</feature>
<dbReference type="InterPro" id="IPR025110">
    <property type="entry name" value="AMP-bd_C"/>
</dbReference>
<evidence type="ECO:0000259" key="7">
    <source>
        <dbReference type="PROSITE" id="PS50075"/>
    </source>
</evidence>
<dbReference type="InterPro" id="IPR057737">
    <property type="entry name" value="Condensation_MtbB-like"/>
</dbReference>
<protein>
    <submittedName>
        <fullName evidence="8">Amino acid adenylation domain protein</fullName>
    </submittedName>
</protein>
<dbReference type="InterPro" id="IPR000873">
    <property type="entry name" value="AMP-dep_synth/lig_dom"/>
</dbReference>
<dbReference type="CDD" id="cd19535">
    <property type="entry name" value="Cyc_NRPS"/>
    <property type="match status" value="1"/>
</dbReference>
<evidence type="ECO:0000256" key="6">
    <source>
        <dbReference type="SAM" id="MobiDB-lite"/>
    </source>
</evidence>
<dbReference type="RefSeq" id="WP_002710722.1">
    <property type="nucleotide sequence ID" value="NZ_JH651384.1"/>
</dbReference>
<dbReference type="SUPFAM" id="SSF52777">
    <property type="entry name" value="CoA-dependent acyltransferases"/>
    <property type="match status" value="2"/>
</dbReference>
<dbReference type="Gene3D" id="3.30.559.10">
    <property type="entry name" value="Chloramphenicol acetyltransferase-like domain"/>
    <property type="match status" value="1"/>
</dbReference>
<dbReference type="Gene3D" id="3.40.50.300">
    <property type="entry name" value="P-loop containing nucleotide triphosphate hydrolases"/>
    <property type="match status" value="1"/>
</dbReference>
<dbReference type="InterPro" id="IPR020051">
    <property type="entry name" value="SagB-type_dehydrogenase"/>
</dbReference>
<dbReference type="FunFam" id="3.40.50.980:FF:000001">
    <property type="entry name" value="Non-ribosomal peptide synthetase"/>
    <property type="match status" value="1"/>
</dbReference>
<gene>
    <name evidence="8" type="ORF">Thini_4378</name>
</gene>
<dbReference type="OrthoDB" id="9803968at2"/>
<dbReference type="InterPro" id="IPR009081">
    <property type="entry name" value="PP-bd_ACP"/>
</dbReference>
<dbReference type="Gene3D" id="3.30.559.30">
    <property type="entry name" value="Nonribosomal peptide synthetase, condensation domain"/>
    <property type="match status" value="1"/>
</dbReference>
<dbReference type="FunFam" id="3.30.559.30:FF:000006">
    <property type="entry name" value="Yersiniabactin polyketide/non-ribosomal peptide synthetase"/>
    <property type="match status" value="1"/>
</dbReference>
<feature type="region of interest" description="Disordered" evidence="6">
    <location>
        <begin position="1"/>
        <end position="20"/>
    </location>
</feature>
<evidence type="ECO:0000256" key="3">
    <source>
        <dbReference type="ARBA" id="ARBA00022450"/>
    </source>
</evidence>
<dbReference type="FunFam" id="3.30.300.30:FF:000010">
    <property type="entry name" value="Enterobactin synthetase component F"/>
    <property type="match status" value="1"/>
</dbReference>
<feature type="domain" description="Carrier" evidence="7">
    <location>
        <begin position="2026"/>
        <end position="2101"/>
    </location>
</feature>
<reference evidence="9" key="1">
    <citation type="journal article" date="2011" name="Stand. Genomic Sci.">
        <title>Genome sequence of the filamentous, gliding Thiothrix nivea neotype strain (JP2(T)).</title>
        <authorList>
            <person name="Lapidus A."/>
            <person name="Nolan M."/>
            <person name="Lucas S."/>
            <person name="Glavina Del Rio T."/>
            <person name="Tice H."/>
            <person name="Cheng J.F."/>
            <person name="Tapia R."/>
            <person name="Han C."/>
            <person name="Goodwin L."/>
            <person name="Pitluck S."/>
            <person name="Liolios K."/>
            <person name="Pagani I."/>
            <person name="Ivanova N."/>
            <person name="Huntemann M."/>
            <person name="Mavromatis K."/>
            <person name="Mikhailova N."/>
            <person name="Pati A."/>
            <person name="Chen A."/>
            <person name="Palaniappan K."/>
            <person name="Land M."/>
            <person name="Brambilla E.M."/>
            <person name="Rohde M."/>
            <person name="Abt B."/>
            <person name="Verbarg S."/>
            <person name="Goker M."/>
            <person name="Bristow J."/>
            <person name="Eisen J.A."/>
            <person name="Markowitz V."/>
            <person name="Hugenholtz P."/>
            <person name="Kyrpides N.C."/>
            <person name="Klenk H.P."/>
            <person name="Woyke T."/>
        </authorList>
    </citation>
    <scope>NUCLEOTIDE SEQUENCE [LARGE SCALE GENOMIC DNA]</scope>
    <source>
        <strain evidence="9">ATCC 35100 / DSM 5205 / JP2</strain>
    </source>
</reference>
<dbReference type="Pfam" id="PF13193">
    <property type="entry name" value="AMP-binding_C"/>
    <property type="match status" value="1"/>
</dbReference>
<dbReference type="SUPFAM" id="SSF56801">
    <property type="entry name" value="Acetyl-CoA synthetase-like"/>
    <property type="match status" value="2"/>
</dbReference>
<dbReference type="GO" id="GO:0031177">
    <property type="term" value="F:phosphopantetheine binding"/>
    <property type="evidence" value="ECO:0007669"/>
    <property type="project" value="InterPro"/>
</dbReference>
<sequence length="2377" mass="266295">MTKAEHNLTPTETATTKPPAISAGGIVEFDAADCLTLPEMMLDAVGKAADKRITYRLENGSDRVDAYTDLLQEARRLLTGLQQQGLQPKDNLILLLEKNHDIIPVFWACMLGGFRPLIMEVPEQFAAGNRAFEHVCALGKLLEARLIITSDSLYADATRLLEHLPEQTAAIGNVNSLRDHNPTLTHHVSQPDDIACFWLTSGSTGTPKCVTMKHRNILTRAEGANRFNGHNASDVYLNWLPFDHNGSLAEHIRCIKTVCNMVYLHKEDILGDPLNMLRTIDQYGITHTWGPNFIYSLMRDALKASDAEYGWDLSSIKFMISGGEPVSARTMHDFLERAGRYGYPRTGSRPSFGMAEAGGGGTTYGEPTDAEPIRFFWVENHAFNGEDVRQTTPEAPGATPIASLGRPIPGVTIRIIDQQGRVAPEDVVGHVHLKGPLMLEGYYNNPEANAECFLADGWVDTGDLGFLSGGALALTGRAKAMIIIHGRNFYSHEIEAVAEETEGVEHSFTAACAVGDVDNDTDKLAIFFHPLTDDKTQWQQMIRQIRQAIVSRIHVNPEYIIPVEREDIPKTPIGKIQRNLLARRFNQGAFAERLQAIAHLLEQDEAAPRNPLETQLADAWEAILNIRPGIHDNFFDLGGNSIKAVMVMNRFQEKIGAIFHPVSLFDAPTIAGLARYFEDNYPALFKAAEDAATEQVAEPLSATQIEHMRHYLADCLSNPNVHPDLQGGKNPRAVFILSPARSGSTLLRVILAGNPQLFSPPELYLLGFNTLREWRKFYSGRLAYVSEGLTRAIMELRSCTLEQAEQILVDMEAEDISIKQLFAQLQAWSGHRVLVDKSPPYAFNPDILKRLETEFDDPLYVHLMRHPAGMIASFEEARVDLAVDVHGDEDGAVELSGRQKGEAWWLISHQNICEFLKDIPAERQHLIKFEDMVTAPESTLRDLTDFLGVDFHTDMLEPQKDGKRRMVDGAHELSRRAGDPKFHTHQGFSSSSADRWKDVYHQDFLCEQTWQIARHYGYRFDRGVSLSDFQVQPDLANRGTPFPLTDIQQAYWAGRIGSFELGGYSVHSYTEIDGADLDMRRLQQAWQKMVDRHEMLRTIILPDGKQQILVDNPKYNIRVTELGSLDEAGVQTELMATRERLSHQVFAFDQWPLYEICVSRMDEHRYRVHLSFDAILFDARSRYILYTEFRQFYQQPTLALPPFELSFRDYVLAEQRIKDSPLYRQSREYWMRQLATLPGAPELPLAINPTTLTEPKFVQKNHFLPKQDWSRLKARAAQEQITPSCLLMTAFSDVLRTWSKQDSFTLNLTAYNRQPLHPEVNNIIGDFTSLILLDIDSPAQQSFTERAHGLQKRLWDNLNHNHFSGIEVLRELGKRSNHQAGAQMPVVFTSVLGDEISDSANSSGQQSTDWLGEVAFNVAQTPQIWFDHIAFEEGGGLLCRWNVVDTLFPAGMMDAMFDAYLGCLQKLLSEESAWRERWPDTAKRLLTPAQLEQRHAANATDAPIADELMHTLFHKQVAQRPHAPAVIAAERTLSYQELYELSNRIGHRLQTLGVQPNQLVAVVMEKGWQQVAALMGILTSGAAYLPVDPSLPEERFHYLLEFGQVDVVLTESSLHSLMNWPQDTRIVCVDDGSLTNESATLPEIRQQPTDLAYIIFTSGSTGLPKGVMIDHRGAVNTILDINARFNVTPADRAIGLSALNFDLSVYDIFGLLAAGGAVVMPQAADVRNPPQWVKLINGHQVTIWNTVPAFVGLLADYVESHPDADMDSLRLVMMSGDWIPVTLPERIQRHCNQPQVISLGGATEASIWSILYPITQVKPAWSSIPYGKPMLNQQFHVLNSALEDCPVWVPGKLYIGGVGLAKGYWRDTEKTDKAFITHPGTGERLYCTGDLGRYLPDGNIEFLGREDFQVKIQGFRVEIGEIEAALMQHPAIKTAVVDARGEVHAEKQLVAYCIAESTENLQADELRSFLRRKIPAYMVPTVYIPLRDLPLSTNGKVDRKALPDPAKVSTLESAPTVNGKSAQATATSSGIASQILDIVESVLERSGIAPNDNIFNFGATSIHMMRIVNQLEMGLGFRPQIDAFYTDPTVQGLISVYQEIHGGSEADSQPAMQVHALPSHSLLEQFHFITDPAERAAFKQAQHGIRQLDAPSIPLPGSTALDDLYARLRSYRHYSAEPIALANFSDLLSCLRQQTLRQQPKYLYGSAGGLYPLQTYVYIKPNRVESLIGGLYYYHPREHRLILLSEDELDECIYNPHINRPTYQRAAFAIFLISQLAAIAPMYQELALHFSTLEAGNISQLLRHHAPNANLGVCEIGELDFNRVRHLFTLDDSQVLVHSLVGGIPDEDAGANDTAFYQGVFASQPKVDEEEREDEEF</sequence>
<evidence type="ECO:0000256" key="2">
    <source>
        <dbReference type="ARBA" id="ARBA00004924"/>
    </source>
</evidence>
<evidence type="ECO:0000313" key="8">
    <source>
        <dbReference type="EMBL" id="EIJ36858.1"/>
    </source>
</evidence>
<dbReference type="FunFam" id="3.30.559.10:FF:000023">
    <property type="entry name" value="Non-ribosomal peptide synthetase"/>
    <property type="match status" value="1"/>
</dbReference>
<dbReference type="InterPro" id="IPR020806">
    <property type="entry name" value="PKS_PP-bd"/>
</dbReference>
<dbReference type="InterPro" id="IPR010071">
    <property type="entry name" value="AA_adenyl_dom"/>
</dbReference>
<dbReference type="CDD" id="cd12114">
    <property type="entry name" value="A_NRPS_TlmIV_like"/>
    <property type="match status" value="1"/>
</dbReference>
<proteinExistence type="predicted"/>
<dbReference type="SMART" id="SM00823">
    <property type="entry name" value="PKS_PP"/>
    <property type="match status" value="1"/>
</dbReference>
<dbReference type="Gene3D" id="3.40.109.10">
    <property type="entry name" value="NADH Oxidase"/>
    <property type="match status" value="1"/>
</dbReference>
<dbReference type="InterPro" id="IPR000415">
    <property type="entry name" value="Nitroreductase-like"/>
</dbReference>
<dbReference type="NCBIfam" id="TIGR01733">
    <property type="entry name" value="AA-adenyl-dom"/>
    <property type="match status" value="1"/>
</dbReference>
<keyword evidence="9" id="KW-1185">Reference proteome</keyword>
<comment type="cofactor">
    <cofactor evidence="1">
        <name>pantetheine 4'-phosphate</name>
        <dbReference type="ChEBI" id="CHEBI:47942"/>
    </cofactor>
</comment>
<dbReference type="Pfam" id="PF13469">
    <property type="entry name" value="Sulfotransfer_3"/>
    <property type="match status" value="1"/>
</dbReference>
<dbReference type="PROSITE" id="PS50075">
    <property type="entry name" value="CARRIER"/>
    <property type="match status" value="2"/>
</dbReference>
<dbReference type="InterPro" id="IPR020845">
    <property type="entry name" value="AMP-binding_CS"/>
</dbReference>
<dbReference type="Gene3D" id="3.40.50.12780">
    <property type="entry name" value="N-terminal domain of ligase-like"/>
    <property type="match status" value="1"/>
</dbReference>
<dbReference type="InterPro" id="IPR027417">
    <property type="entry name" value="P-loop_NTPase"/>
</dbReference>
<dbReference type="InterPro" id="IPR001242">
    <property type="entry name" value="Condensation_dom"/>
</dbReference>
<keyword evidence="3" id="KW-0596">Phosphopantetheine</keyword>
<dbReference type="NCBIfam" id="TIGR03605">
    <property type="entry name" value="antibiot_sagB"/>
    <property type="match status" value="1"/>
</dbReference>
<dbReference type="GO" id="GO:0043041">
    <property type="term" value="P:amino acid activation for nonribosomal peptide biosynthetic process"/>
    <property type="evidence" value="ECO:0007669"/>
    <property type="project" value="TreeGrafter"/>
</dbReference>
<dbReference type="GO" id="GO:0016874">
    <property type="term" value="F:ligase activity"/>
    <property type="evidence" value="ECO:0007669"/>
    <property type="project" value="UniProtKB-KW"/>
</dbReference>
<keyword evidence="5" id="KW-0436">Ligase</keyword>
<organism evidence="8 9">
    <name type="scientific">Thiothrix nivea (strain ATCC 35100 / DSM 5205 / JP2)</name>
    <dbReference type="NCBI Taxonomy" id="870187"/>
    <lineage>
        <taxon>Bacteria</taxon>
        <taxon>Pseudomonadati</taxon>
        <taxon>Pseudomonadota</taxon>
        <taxon>Gammaproteobacteria</taxon>
        <taxon>Thiotrichales</taxon>
        <taxon>Thiotrichaceae</taxon>
        <taxon>Thiothrix</taxon>
    </lineage>
</organism>
<dbReference type="PROSITE" id="PS00455">
    <property type="entry name" value="AMP_BINDING"/>
    <property type="match status" value="2"/>
</dbReference>
<dbReference type="GO" id="GO:0016491">
    <property type="term" value="F:oxidoreductase activity"/>
    <property type="evidence" value="ECO:0007669"/>
    <property type="project" value="InterPro"/>
</dbReference>
<dbReference type="PANTHER" id="PTHR45527">
    <property type="entry name" value="NONRIBOSOMAL PEPTIDE SYNTHETASE"/>
    <property type="match status" value="1"/>
</dbReference>
<accession>A0A656HIW0</accession>
<dbReference type="FunFam" id="3.40.50.12780:FF:000012">
    <property type="entry name" value="Non-ribosomal peptide synthetase"/>
    <property type="match status" value="1"/>
</dbReference>
<dbReference type="SUPFAM" id="SSF52540">
    <property type="entry name" value="P-loop containing nucleoside triphosphate hydrolases"/>
    <property type="match status" value="1"/>
</dbReference>
<evidence type="ECO:0000313" key="9">
    <source>
        <dbReference type="Proteomes" id="UP000005317"/>
    </source>
</evidence>
<name>A0A656HIW0_THINJ</name>
<dbReference type="Pfam" id="PF00501">
    <property type="entry name" value="AMP-binding"/>
    <property type="match status" value="2"/>
</dbReference>
<dbReference type="CDD" id="cd02142">
    <property type="entry name" value="McbC_SagB-like_oxidoreductase"/>
    <property type="match status" value="1"/>
</dbReference>
<dbReference type="Pfam" id="PF00668">
    <property type="entry name" value="Condensation"/>
    <property type="match status" value="1"/>
</dbReference>
<evidence type="ECO:0000256" key="5">
    <source>
        <dbReference type="ARBA" id="ARBA00022598"/>
    </source>
</evidence>
<dbReference type="GO" id="GO:0044550">
    <property type="term" value="P:secondary metabolite biosynthetic process"/>
    <property type="evidence" value="ECO:0007669"/>
    <property type="project" value="UniProtKB-ARBA"/>
</dbReference>
<dbReference type="PANTHER" id="PTHR45527:SF10">
    <property type="entry name" value="PYOCHELIN SYNTHASE PCHF"/>
    <property type="match status" value="1"/>
</dbReference>
<evidence type="ECO:0000256" key="4">
    <source>
        <dbReference type="ARBA" id="ARBA00022553"/>
    </source>
</evidence>
<dbReference type="InterPro" id="IPR036736">
    <property type="entry name" value="ACP-like_sf"/>
</dbReference>
<dbReference type="SUPFAM" id="SSF55469">
    <property type="entry name" value="FMN-dependent nitroreductase-like"/>
    <property type="match status" value="1"/>
</dbReference>
<dbReference type="Gene3D" id="3.40.50.980">
    <property type="match status" value="2"/>
</dbReference>
<dbReference type="InterPro" id="IPR042099">
    <property type="entry name" value="ANL_N_sf"/>
</dbReference>
<feature type="compositionally biased region" description="Low complexity" evidence="6">
    <location>
        <begin position="9"/>
        <end position="20"/>
    </location>
</feature>
<dbReference type="SUPFAM" id="SSF47336">
    <property type="entry name" value="ACP-like"/>
    <property type="match status" value="2"/>
</dbReference>
<keyword evidence="4" id="KW-0597">Phosphoprotein</keyword>